<evidence type="ECO:0000256" key="7">
    <source>
        <dbReference type="ARBA" id="ARBA00044893"/>
    </source>
</evidence>
<dbReference type="InterPro" id="IPR011701">
    <property type="entry name" value="MFS"/>
</dbReference>
<feature type="transmembrane region" description="Helical" evidence="20">
    <location>
        <begin position="83"/>
        <end position="105"/>
    </location>
</feature>
<dbReference type="EMBL" id="JACETU010000009">
    <property type="protein sequence ID" value="KAF7420855.1"/>
    <property type="molecule type" value="Genomic_DNA"/>
</dbReference>
<dbReference type="Pfam" id="PF07690">
    <property type="entry name" value="MFS_1"/>
    <property type="match status" value="1"/>
</dbReference>
<comment type="catalytic activity">
    <reaction evidence="13">
        <text>L-alanyl-L-lysine(out) = L-alanyl-L-lysine(in)</text>
        <dbReference type="Rhea" id="RHEA:79415"/>
        <dbReference type="ChEBI" id="CHEBI:192470"/>
    </reaction>
</comment>
<dbReference type="Proteomes" id="UP000623687">
    <property type="component" value="Unassembled WGS sequence"/>
</dbReference>
<dbReference type="SMR" id="A0A8H6ZLD0"/>
<evidence type="ECO:0000256" key="14">
    <source>
        <dbReference type="ARBA" id="ARBA00044924"/>
    </source>
</evidence>
<evidence type="ECO:0000256" key="15">
    <source>
        <dbReference type="ARBA" id="ARBA00044985"/>
    </source>
</evidence>
<dbReference type="RefSeq" id="XP_036626713.1">
    <property type="nucleotide sequence ID" value="XM_036780858.1"/>
</dbReference>
<dbReference type="OrthoDB" id="424834at2759"/>
<dbReference type="GeneID" id="59381191"/>
<evidence type="ECO:0000256" key="9">
    <source>
        <dbReference type="ARBA" id="ARBA00044899"/>
    </source>
</evidence>
<dbReference type="PANTHER" id="PTHR23512">
    <property type="entry name" value="MAJOR FACILITATOR SUPERFAMILY DOMAIN-CONTAINING PROTEIN 1"/>
    <property type="match status" value="1"/>
</dbReference>
<evidence type="ECO:0000256" key="8">
    <source>
        <dbReference type="ARBA" id="ARBA00044898"/>
    </source>
</evidence>
<dbReference type="SUPFAM" id="SSF103473">
    <property type="entry name" value="MFS general substrate transporter"/>
    <property type="match status" value="1"/>
</dbReference>
<feature type="transmembrane region" description="Helical" evidence="20">
    <location>
        <begin position="515"/>
        <end position="544"/>
    </location>
</feature>
<gene>
    <name evidence="21" type="ORF">PC9H_011373</name>
</gene>
<evidence type="ECO:0000256" key="4">
    <source>
        <dbReference type="ARBA" id="ARBA00044881"/>
    </source>
</evidence>
<evidence type="ECO:0000256" key="5">
    <source>
        <dbReference type="ARBA" id="ARBA00044884"/>
    </source>
</evidence>
<feature type="transmembrane region" description="Helical" evidence="20">
    <location>
        <begin position="167"/>
        <end position="188"/>
    </location>
</feature>
<comment type="catalytic activity">
    <reaction evidence="10">
        <text>L-lysyl-L-lysine(out) = L-lysyl-L-lysine(in)</text>
        <dbReference type="Rhea" id="RHEA:79403"/>
        <dbReference type="ChEBI" id="CHEBI:229956"/>
    </reaction>
</comment>
<comment type="catalytic activity">
    <reaction evidence="11">
        <text>L-arginyl-glycine(out) = L-arginyl-glycine(in)</text>
        <dbReference type="Rhea" id="RHEA:79391"/>
        <dbReference type="ChEBI" id="CHEBI:229955"/>
    </reaction>
</comment>
<feature type="transmembrane region" description="Helical" evidence="20">
    <location>
        <begin position="208"/>
        <end position="230"/>
    </location>
</feature>
<name>A0A8H6ZLD0_PLEOS</name>
<evidence type="ECO:0000313" key="21">
    <source>
        <dbReference type="EMBL" id="KAF7420855.1"/>
    </source>
</evidence>
<evidence type="ECO:0000256" key="18">
    <source>
        <dbReference type="ARBA" id="ARBA00046376"/>
    </source>
</evidence>
<proteinExistence type="predicted"/>
<feature type="transmembrane region" description="Helical" evidence="20">
    <location>
        <begin position="433"/>
        <end position="455"/>
    </location>
</feature>
<feature type="transmembrane region" description="Helical" evidence="20">
    <location>
        <begin position="111"/>
        <end position="129"/>
    </location>
</feature>
<evidence type="ECO:0000256" key="1">
    <source>
        <dbReference type="ARBA" id="ARBA00004141"/>
    </source>
</evidence>
<comment type="catalytic activity">
    <reaction evidence="9">
        <text>L-arginyl-L-alpha-amino acid(out) = L-arginyl-L-alpha-amino acid(in)</text>
        <dbReference type="Rhea" id="RHEA:79371"/>
        <dbReference type="ChEBI" id="CHEBI:84315"/>
    </reaction>
</comment>
<keyword evidence="20" id="KW-0812">Transmembrane</keyword>
<evidence type="ECO:0000256" key="3">
    <source>
        <dbReference type="ARBA" id="ARBA00044878"/>
    </source>
</evidence>
<feature type="transmembrane region" description="Helical" evidence="20">
    <location>
        <begin position="41"/>
        <end position="62"/>
    </location>
</feature>
<evidence type="ECO:0000256" key="12">
    <source>
        <dbReference type="ARBA" id="ARBA00044912"/>
    </source>
</evidence>
<comment type="caution">
    <text evidence="21">The sequence shown here is derived from an EMBL/GenBank/DDBJ whole genome shotgun (WGS) entry which is preliminary data.</text>
</comment>
<feature type="compositionally biased region" description="Basic and acidic residues" evidence="19">
    <location>
        <begin position="1"/>
        <end position="18"/>
    </location>
</feature>
<evidence type="ECO:0000256" key="17">
    <source>
        <dbReference type="ARBA" id="ARBA00045709"/>
    </source>
</evidence>
<comment type="catalytic activity">
    <reaction evidence="6">
        <text>L-lysyl-L-alpha-amino acid(out) = L-lysyl-L-alpha-amino acid(in)</text>
        <dbReference type="Rhea" id="RHEA:79387"/>
        <dbReference type="ChEBI" id="CHEBI:229965"/>
    </reaction>
</comment>
<comment type="catalytic activity">
    <reaction evidence="4">
        <text>L-alpha-aminoacyl-L-arginine(out) = L-alpha-aminoacyl-L-arginine(in)</text>
        <dbReference type="Rhea" id="RHEA:79367"/>
        <dbReference type="ChEBI" id="CHEBI:229968"/>
    </reaction>
</comment>
<feature type="transmembrane region" description="Helical" evidence="20">
    <location>
        <begin position="335"/>
        <end position="352"/>
    </location>
</feature>
<comment type="catalytic activity">
    <reaction evidence="7">
        <text>L-alpha-aminoacyl-L-lysine(out) = L-alpha-aminoacyl-L-lysine(in)</text>
        <dbReference type="Rhea" id="RHEA:79383"/>
        <dbReference type="ChEBI" id="CHEBI:229966"/>
    </reaction>
</comment>
<dbReference type="VEuPathDB" id="FungiDB:PC9H_011373"/>
<dbReference type="InterPro" id="IPR036259">
    <property type="entry name" value="MFS_trans_sf"/>
</dbReference>
<comment type="catalytic activity">
    <reaction evidence="3">
        <text>L-histidyl-glycine(out) = L-histidyl-glycine(in)</text>
        <dbReference type="Rhea" id="RHEA:79395"/>
        <dbReference type="ChEBI" id="CHEBI:229957"/>
    </reaction>
</comment>
<dbReference type="InterPro" id="IPR052187">
    <property type="entry name" value="MFSD1"/>
</dbReference>
<comment type="catalytic activity">
    <reaction evidence="2">
        <text>L-lysyl-L-alanine(out) = L-lysyl-L-alanine(in)</text>
        <dbReference type="Rhea" id="RHEA:79399"/>
        <dbReference type="ChEBI" id="CHEBI:229954"/>
    </reaction>
</comment>
<accession>A0A8H6ZLD0</accession>
<evidence type="ECO:0000256" key="19">
    <source>
        <dbReference type="SAM" id="MobiDB-lite"/>
    </source>
</evidence>
<evidence type="ECO:0000256" key="13">
    <source>
        <dbReference type="ARBA" id="ARBA00044919"/>
    </source>
</evidence>
<comment type="catalytic activity">
    <reaction evidence="5">
        <text>L-alpha-aminoacyl-L-histidine(out) = L-alpha-aminoacyl-L-histidine(in)</text>
        <dbReference type="Rhea" id="RHEA:79375"/>
        <dbReference type="ChEBI" id="CHEBI:229967"/>
    </reaction>
</comment>
<feature type="region of interest" description="Disordered" evidence="19">
    <location>
        <begin position="1"/>
        <end position="24"/>
    </location>
</feature>
<organism evidence="21 22">
    <name type="scientific">Pleurotus ostreatus</name>
    <name type="common">Oyster mushroom</name>
    <name type="synonym">White-rot fungus</name>
    <dbReference type="NCBI Taxonomy" id="5322"/>
    <lineage>
        <taxon>Eukaryota</taxon>
        <taxon>Fungi</taxon>
        <taxon>Dikarya</taxon>
        <taxon>Basidiomycota</taxon>
        <taxon>Agaricomycotina</taxon>
        <taxon>Agaricomycetes</taxon>
        <taxon>Agaricomycetidae</taxon>
        <taxon>Agaricales</taxon>
        <taxon>Pleurotineae</taxon>
        <taxon>Pleurotaceae</taxon>
        <taxon>Pleurotus</taxon>
    </lineage>
</organism>
<dbReference type="PANTHER" id="PTHR23512:SF12">
    <property type="entry name" value="TRANSPORTER, PUTATIVE (AFU_ORTHOLOGUE AFUA_4G00260)-RELATED"/>
    <property type="match status" value="1"/>
</dbReference>
<evidence type="ECO:0000256" key="20">
    <source>
        <dbReference type="SAM" id="Phobius"/>
    </source>
</evidence>
<comment type="catalytic activity">
    <reaction evidence="14">
        <text>L-lysyl-glycine(out) = L-lysyl-glycine(in)</text>
        <dbReference type="Rhea" id="RHEA:79407"/>
        <dbReference type="ChEBI" id="CHEBI:191202"/>
    </reaction>
</comment>
<evidence type="ECO:0000256" key="2">
    <source>
        <dbReference type="ARBA" id="ARBA00044876"/>
    </source>
</evidence>
<feature type="transmembrane region" description="Helical" evidence="20">
    <location>
        <begin position="268"/>
        <end position="288"/>
    </location>
</feature>
<evidence type="ECO:0000256" key="16">
    <source>
        <dbReference type="ARBA" id="ARBA00045018"/>
    </source>
</evidence>
<dbReference type="Gene3D" id="1.20.1250.20">
    <property type="entry name" value="MFS general substrate transporter like domains"/>
    <property type="match status" value="2"/>
</dbReference>
<evidence type="ECO:0000313" key="22">
    <source>
        <dbReference type="Proteomes" id="UP000623687"/>
    </source>
</evidence>
<dbReference type="GO" id="GO:0022857">
    <property type="term" value="F:transmembrane transporter activity"/>
    <property type="evidence" value="ECO:0007669"/>
    <property type="project" value="InterPro"/>
</dbReference>
<comment type="subcellular location">
    <subcellularLocation>
        <location evidence="1">Membrane</location>
        <topology evidence="1">Multi-pass membrane protein</topology>
    </subcellularLocation>
</comment>
<evidence type="ECO:0000256" key="11">
    <source>
        <dbReference type="ARBA" id="ARBA00044903"/>
    </source>
</evidence>
<protein>
    <recommendedName>
        <fullName evidence="15">Lysosomal dipeptide transporter MFSD1</fullName>
    </recommendedName>
    <alternativeName>
        <fullName evidence="16">Major facilitator superfamily domain-containing protein 1</fullName>
    </alternativeName>
</protein>
<comment type="catalytic activity">
    <reaction evidence="8">
        <text>L-aspartyl-L-lysine(out) = L-aspartyl-L-lysine(in)</text>
        <dbReference type="Rhea" id="RHEA:79411"/>
        <dbReference type="ChEBI" id="CHEBI:229953"/>
    </reaction>
</comment>
<sequence length="555" mass="60142">MSALAEQRRSPSYEEKSGIEQTSEVDELNDLSLAPKPPLPLAWKAVMVILTCMCAFGNHWSSSLIVALKTTILKNLHINNSEFATLVAVTNLVNTFLCVGIGFSIDKWGGPLLTVILTLFHLAGSLVMAGSATNSLRSYPLLIVGKVLTSIGDGSIDNAQHRIFSTYFAPGRGFAFTIGAIWSVANLAQFTGSSTANVISANTGTYAWALWVSSIISLFSVLCSVAVFFLDRYLRTRYDITDYTTGKRHLGATKAGTFSLKAVTQFPITFWIIVLFTVFENAGVQSFVGISTQFAQQRLRKGAVIGGWVSNFYLLLPACLTPFLGIFIDFYGNRVTFLFLSGTTFLISMLLLKFSHAVPTFVAAYIFYALAQCVTPAPQVEIIRNVIPDPALFATAFAIKKSAVQGSIVIITTAAGRLQDKANNSLDPTISLWLAYAFICFFVSATLLSLTYLPFGQKMLPGARLSQVAPRKLTQEINRLAARVGLDRKTKEDGGELTAKEKERILKSPNPGRPYIVGVLLPSAAFSVVVIGWVIFGVGISWGIHAMTNGSASGD</sequence>
<keyword evidence="22" id="KW-1185">Reference proteome</keyword>
<comment type="catalytic activity">
    <reaction evidence="12">
        <text>L-histidyl-L-alpha-amino acid(out) = L-histidyl-L-alpha-amino acid(in)</text>
        <dbReference type="Rhea" id="RHEA:79379"/>
        <dbReference type="ChEBI" id="CHEBI:229964"/>
    </reaction>
</comment>
<dbReference type="AlphaFoldDB" id="A0A8H6ZLD0"/>
<comment type="subunit">
    <text evidence="18">Homodimer. Interacts with lysosomal protein GLMP (via lumenal domain); the interaction starts while both proteins are still in the endoplasmic reticulum and is required for stabilization of MFSD1 in lysosomes but has no direct effect on its targeting to lysosomes or transporter activity.</text>
</comment>
<evidence type="ECO:0000256" key="10">
    <source>
        <dbReference type="ARBA" id="ARBA00044900"/>
    </source>
</evidence>
<comment type="function">
    <text evidence="17">Lysosomal dipeptide uniporter that selectively exports lysine, arginine or histidine-containing dipeptides with a net positive charge from the lysosome lumen into the cytosol. Could play a role in a specific type of protein O-glycosylation indirectly regulating macrophages migration and tissue invasion. Also essential for liver homeostasis.</text>
</comment>
<dbReference type="GO" id="GO:0016020">
    <property type="term" value="C:membrane"/>
    <property type="evidence" value="ECO:0007669"/>
    <property type="project" value="UniProtKB-SubCell"/>
</dbReference>
<keyword evidence="20" id="KW-0472">Membrane</keyword>
<keyword evidence="20" id="KW-1133">Transmembrane helix</keyword>
<evidence type="ECO:0000256" key="6">
    <source>
        <dbReference type="ARBA" id="ARBA00044891"/>
    </source>
</evidence>
<reference evidence="21" key="1">
    <citation type="submission" date="2019-07" db="EMBL/GenBank/DDBJ databases">
        <authorList>
            <person name="Palmer J.M."/>
        </authorList>
    </citation>
    <scope>NUCLEOTIDE SEQUENCE</scope>
    <source>
        <strain evidence="21">PC9</strain>
    </source>
</reference>
<feature type="transmembrane region" description="Helical" evidence="20">
    <location>
        <begin position="308"/>
        <end position="328"/>
    </location>
</feature>